<protein>
    <recommendedName>
        <fullName evidence="12 13">Transcription-repair-coupling factor</fullName>
        <shortName evidence="13">TRCF</shortName>
        <ecNumber evidence="13">3.6.4.-</ecNumber>
    </recommendedName>
</protein>
<dbReference type="SUPFAM" id="SSF143517">
    <property type="entry name" value="TRCF domain-like"/>
    <property type="match status" value="1"/>
</dbReference>
<dbReference type="GO" id="GO:0003684">
    <property type="term" value="F:damaged DNA binding"/>
    <property type="evidence" value="ECO:0007669"/>
    <property type="project" value="InterPro"/>
</dbReference>
<dbReference type="InterPro" id="IPR037235">
    <property type="entry name" value="TRCF-like_C_D7"/>
</dbReference>
<dbReference type="FunFam" id="2.40.10.170:FF:000007">
    <property type="entry name" value="Transcription-repair-coupling factor"/>
    <property type="match status" value="1"/>
</dbReference>
<dbReference type="GO" id="GO:0003678">
    <property type="term" value="F:DNA helicase activity"/>
    <property type="evidence" value="ECO:0007669"/>
    <property type="project" value="TreeGrafter"/>
</dbReference>
<keyword evidence="7 13" id="KW-0067">ATP-binding</keyword>
<organism evidence="16 17">
    <name type="scientific">Pectobacterium actinidiae</name>
    <dbReference type="NCBI Taxonomy" id="1507808"/>
    <lineage>
        <taxon>Bacteria</taxon>
        <taxon>Pseudomonadati</taxon>
        <taxon>Pseudomonadota</taxon>
        <taxon>Gammaproteobacteria</taxon>
        <taxon>Enterobacterales</taxon>
        <taxon>Pectobacteriaceae</taxon>
        <taxon>Pectobacterium</taxon>
    </lineage>
</organism>
<accession>A0A1V2R3X1</accession>
<dbReference type="SMART" id="SM00490">
    <property type="entry name" value="HELICc"/>
    <property type="match status" value="1"/>
</dbReference>
<dbReference type="Gene3D" id="3.40.50.11140">
    <property type="match status" value="1"/>
</dbReference>
<dbReference type="GO" id="GO:0005737">
    <property type="term" value="C:cytoplasm"/>
    <property type="evidence" value="ECO:0007669"/>
    <property type="project" value="UniProtKB-SubCell"/>
</dbReference>
<dbReference type="InterPro" id="IPR003711">
    <property type="entry name" value="CarD-like/TRCF_RID"/>
</dbReference>
<feature type="domain" description="Helicase C-terminal" evidence="15">
    <location>
        <begin position="798"/>
        <end position="951"/>
    </location>
</feature>
<proteinExistence type="inferred from homology"/>
<dbReference type="FunFam" id="3.30.2060.10:FF:000002">
    <property type="entry name" value="Transcription-repair-coupling factor"/>
    <property type="match status" value="1"/>
</dbReference>
<dbReference type="InterPro" id="IPR047112">
    <property type="entry name" value="RecG/Mfd"/>
</dbReference>
<dbReference type="SMART" id="SM01058">
    <property type="entry name" value="CarD_TRCF"/>
    <property type="match status" value="1"/>
</dbReference>
<dbReference type="InterPro" id="IPR048635">
    <property type="entry name" value="MFD_D3"/>
</dbReference>
<evidence type="ECO:0000256" key="5">
    <source>
        <dbReference type="ARBA" id="ARBA00022801"/>
    </source>
</evidence>
<comment type="function">
    <text evidence="13">Couples transcription and DNA repair by recognizing RNA polymerase (RNAP) stalled at DNA lesions. Mediates ATP-dependent release of RNAP and its truncated transcript from the DNA, and recruitment of nucleotide excision repair machinery to the damaged site.</text>
</comment>
<dbReference type="Pfam" id="PF21132">
    <property type="entry name" value="MFD_D3"/>
    <property type="match status" value="1"/>
</dbReference>
<dbReference type="InterPro" id="IPR005118">
    <property type="entry name" value="TRCF_C"/>
</dbReference>
<dbReference type="InterPro" id="IPR004576">
    <property type="entry name" value="Mfd"/>
</dbReference>
<dbReference type="InterPro" id="IPR014001">
    <property type="entry name" value="Helicase_ATP-bd"/>
</dbReference>
<dbReference type="InterPro" id="IPR036101">
    <property type="entry name" value="CarD-like/TRCF_RID_sf"/>
</dbReference>
<evidence type="ECO:0000256" key="10">
    <source>
        <dbReference type="ARBA" id="ARBA00061104"/>
    </source>
</evidence>
<dbReference type="Gene3D" id="3.40.50.300">
    <property type="entry name" value="P-loop containing nucleotide triphosphate hydrolases"/>
    <property type="match status" value="2"/>
</dbReference>
<dbReference type="SUPFAM" id="SSF141259">
    <property type="entry name" value="CarD-like"/>
    <property type="match status" value="1"/>
</dbReference>
<dbReference type="Gene3D" id="3.30.2060.10">
    <property type="entry name" value="Penicillin-binding protein 1b domain"/>
    <property type="match status" value="1"/>
</dbReference>
<keyword evidence="3 13" id="KW-0547">Nucleotide-binding</keyword>
<evidence type="ECO:0000256" key="12">
    <source>
        <dbReference type="ARBA" id="ARBA00070128"/>
    </source>
</evidence>
<dbReference type="NCBIfam" id="TIGR00580">
    <property type="entry name" value="mfd"/>
    <property type="match status" value="1"/>
</dbReference>
<dbReference type="GO" id="GO:0000716">
    <property type="term" value="P:transcription-coupled nucleotide-excision repair, DNA damage recognition"/>
    <property type="evidence" value="ECO:0007669"/>
    <property type="project" value="UniProtKB-UniRule"/>
</dbReference>
<dbReference type="PANTHER" id="PTHR47964">
    <property type="entry name" value="ATP-DEPENDENT DNA HELICASE HOMOLOG RECG, CHLOROPLASTIC"/>
    <property type="match status" value="1"/>
</dbReference>
<dbReference type="Gene3D" id="3.40.50.11180">
    <property type="match status" value="1"/>
</dbReference>
<reference evidence="17" key="1">
    <citation type="submission" date="2016-11" db="EMBL/GenBank/DDBJ databases">
        <authorList>
            <person name="Panda P."/>
            <person name="Visnovsky S."/>
            <person name="Pitman A."/>
        </authorList>
    </citation>
    <scope>NUCLEOTIDE SEQUENCE [LARGE SCALE GENOMIC DNA]</scope>
    <source>
        <strain evidence="17">ICMP 9972</strain>
    </source>
</reference>
<dbReference type="PROSITE" id="PS51192">
    <property type="entry name" value="HELICASE_ATP_BIND_1"/>
    <property type="match status" value="1"/>
</dbReference>
<dbReference type="Pfam" id="PF00271">
    <property type="entry name" value="Helicase_C"/>
    <property type="match status" value="1"/>
</dbReference>
<evidence type="ECO:0000256" key="9">
    <source>
        <dbReference type="ARBA" id="ARBA00023204"/>
    </source>
</evidence>
<dbReference type="OrthoDB" id="9804325at2"/>
<dbReference type="FunFam" id="3.40.50.300:FF:000546">
    <property type="entry name" value="Transcription-repair-coupling factor"/>
    <property type="match status" value="1"/>
</dbReference>
<dbReference type="InterPro" id="IPR027417">
    <property type="entry name" value="P-loop_NTPase"/>
</dbReference>
<dbReference type="PANTHER" id="PTHR47964:SF1">
    <property type="entry name" value="ATP-DEPENDENT DNA HELICASE HOMOLOG RECG, CHLOROPLASTIC"/>
    <property type="match status" value="1"/>
</dbReference>
<dbReference type="Pfam" id="PF17757">
    <property type="entry name" value="UvrB_inter"/>
    <property type="match status" value="1"/>
</dbReference>
<dbReference type="NCBIfam" id="NF007966">
    <property type="entry name" value="PRK10689.1"/>
    <property type="match status" value="1"/>
</dbReference>
<dbReference type="Pfam" id="PF03461">
    <property type="entry name" value="TRCF"/>
    <property type="match status" value="1"/>
</dbReference>
<dbReference type="EMBL" id="MPUJ01000006">
    <property type="protein sequence ID" value="ONK06151.1"/>
    <property type="molecule type" value="Genomic_DNA"/>
</dbReference>
<dbReference type="AlphaFoldDB" id="A0A1V2R3X1"/>
<dbReference type="InterPro" id="IPR011545">
    <property type="entry name" value="DEAD/DEAH_box_helicase_dom"/>
</dbReference>
<evidence type="ECO:0000313" key="16">
    <source>
        <dbReference type="EMBL" id="ONK06151.1"/>
    </source>
</evidence>
<evidence type="ECO:0000256" key="4">
    <source>
        <dbReference type="ARBA" id="ARBA00022763"/>
    </source>
</evidence>
<dbReference type="Pfam" id="PF02559">
    <property type="entry name" value="CarD_TRCF_RID"/>
    <property type="match status" value="1"/>
</dbReference>
<keyword evidence="8 13" id="KW-0238">DNA-binding</keyword>
<dbReference type="CDD" id="cd17991">
    <property type="entry name" value="DEXHc_TRCF"/>
    <property type="match status" value="1"/>
</dbReference>
<dbReference type="SMART" id="SM00982">
    <property type="entry name" value="TRCF"/>
    <property type="match status" value="1"/>
</dbReference>
<dbReference type="SMART" id="SM00487">
    <property type="entry name" value="DEXDc"/>
    <property type="match status" value="1"/>
</dbReference>
<dbReference type="Gene3D" id="2.40.10.170">
    <property type="match status" value="1"/>
</dbReference>
<keyword evidence="9 13" id="KW-0234">DNA repair</keyword>
<comment type="similarity">
    <text evidence="11 13">In the C-terminal section; belongs to the helicase family. RecG subfamily.</text>
</comment>
<gene>
    <name evidence="13" type="primary">mfd</name>
    <name evidence="16" type="ORF">BSK71_12030</name>
</gene>
<dbReference type="HAMAP" id="MF_00969">
    <property type="entry name" value="TRCF"/>
    <property type="match status" value="1"/>
</dbReference>
<evidence type="ECO:0000256" key="13">
    <source>
        <dbReference type="HAMAP-Rule" id="MF_00969"/>
    </source>
</evidence>
<feature type="domain" description="Helicase ATP-binding" evidence="14">
    <location>
        <begin position="615"/>
        <end position="776"/>
    </location>
</feature>
<dbReference type="Proteomes" id="UP000189286">
    <property type="component" value="Unassembled WGS sequence"/>
</dbReference>
<comment type="subcellular location">
    <subcellularLocation>
        <location evidence="1 13">Cytoplasm</location>
    </subcellularLocation>
</comment>
<evidence type="ECO:0000256" key="7">
    <source>
        <dbReference type="ARBA" id="ARBA00022840"/>
    </source>
</evidence>
<evidence type="ECO:0000256" key="3">
    <source>
        <dbReference type="ARBA" id="ARBA00022741"/>
    </source>
</evidence>
<dbReference type="InterPro" id="IPR001650">
    <property type="entry name" value="Helicase_C-like"/>
</dbReference>
<name>A0A1V2R3X1_9GAMM</name>
<evidence type="ECO:0000313" key="17">
    <source>
        <dbReference type="Proteomes" id="UP000189286"/>
    </source>
</evidence>
<dbReference type="GO" id="GO:0006355">
    <property type="term" value="P:regulation of DNA-templated transcription"/>
    <property type="evidence" value="ECO:0007669"/>
    <property type="project" value="UniProtKB-UniRule"/>
</dbReference>
<dbReference type="PROSITE" id="PS51194">
    <property type="entry name" value="HELICASE_CTER"/>
    <property type="match status" value="1"/>
</dbReference>
<evidence type="ECO:0000256" key="6">
    <source>
        <dbReference type="ARBA" id="ARBA00022806"/>
    </source>
</evidence>
<dbReference type="FunFam" id="3.40.50.300:FF:000300">
    <property type="entry name" value="Transcription-repair-coupling factor"/>
    <property type="match status" value="1"/>
</dbReference>
<dbReference type="InterPro" id="IPR041471">
    <property type="entry name" value="UvrB_inter"/>
</dbReference>
<keyword evidence="4 13" id="KW-0227">DNA damage</keyword>
<dbReference type="Pfam" id="PF00270">
    <property type="entry name" value="DEAD"/>
    <property type="match status" value="1"/>
</dbReference>
<sequence length="1149" mass="130261">MPENYRYSLPPKAGEQRLLGQLTGAACAVECAEIIERHAGLVVLIAPDMQNALRLRDEIQQFTDQHVTTLPDWETLPYDSFSPHQEIISTRLSTLYQLPNMTRGVLILPVNTLMQRVCPHSFLHGHALVLKKGQRLSRDKLRSQLEQAGYRSVDQVMEHGEYATRGALLDLFPMGSEEPYRIDFFDDEIDSLRLFDVDTQRTLNEVPHINLLPAHEFPTDKAAIELFRSQWREQFEVRRDAEHIYQQVSKGVWPAGIEYWQPLFFSEPLPSLFSYFPNNTLIVNTGNLEQSAERFWQDIQQRFESRRVDPMRPLLPSDSLWLRVDGLFTELKAWPRVQLKTDTLPEKAANVNLAYLPLPELAIQHQQKSPLDALRRFIEQFEGQIIFSVESEGRRETLQELLARIKLNPTLISTLDQAQGRGTYLIIGASEHGFIDTLRQRALICESDLLGERVSRRRQDSRRTINTDTLIRNLAELRPGQPVVHLEHGVGRYAGLTTLEAGGIKAEYLILTYAGEDKLYVPVSSLHLISRYAGGADENAPLHKLGGDAWSRARQKAAERVRDVAAELLDIYAQRAAKSGFAFKHDKTQYQLFCESFPFETTPDQAQAINAVLSDMCQPLAMDRLVCGDVGFGKTEVAMRAAFLAVENHKQVAVLVPTTLLAQQHFDNFRDRFANWPVKIEMISRFRSAREQTQVLEETQEGKVDILIGTHKLLQSDVRWRDLGLLIVDEEHRFGVRHKERIKAMRADVDILTLTATPIPRTLNMAMSGMRDLSIIATPPARRLAVKTFVREYDNLVVREAILREILRGGQVYYLYNDVENIEKATQRLAELVPEARIAIGHGQMRERELERVMNDFHHQRFNVLVCTTIIETGIDIPSANTIIIERADHFGLAQLHQLRGRVGRSHHQAYAYLLTPNPKAMSTDAQKRLEAIASLEDLGAGFALATHDLEIRGAGELLGDDQSGQMTSVGFSLYMELLESAVDALKAGREPSLEDLINSQTDVELRLPALLPDDFIPDVNTRLSLYKRIASAKTTAELDELKVELIDRFGLLPDASRYLLQIAALRQQAQALGIRRIEGNEKGGFIEFSEQNRVDPSHLIGLLQRDPGTYRLDGPTRLKFMKDLSDRPQRIEFIGSLLGNMAQHTLAA</sequence>
<dbReference type="Gene3D" id="3.90.1150.50">
    <property type="entry name" value="Transcription-repair-coupling factor, D7 domain"/>
    <property type="match status" value="1"/>
</dbReference>
<dbReference type="GO" id="GO:0016787">
    <property type="term" value="F:hydrolase activity"/>
    <property type="evidence" value="ECO:0007669"/>
    <property type="project" value="UniProtKB-KW"/>
</dbReference>
<keyword evidence="6" id="KW-0347">Helicase</keyword>
<comment type="caution">
    <text evidence="16">The sequence shown here is derived from an EMBL/GenBank/DDBJ whole genome shotgun (WGS) entry which is preliminary data.</text>
</comment>
<dbReference type="CDD" id="cd18810">
    <property type="entry name" value="SF2_C_TRCF"/>
    <property type="match status" value="1"/>
</dbReference>
<evidence type="ECO:0000256" key="1">
    <source>
        <dbReference type="ARBA" id="ARBA00004496"/>
    </source>
</evidence>
<dbReference type="GO" id="GO:0005524">
    <property type="term" value="F:ATP binding"/>
    <property type="evidence" value="ECO:0007669"/>
    <property type="project" value="UniProtKB-UniRule"/>
</dbReference>
<keyword evidence="2 13" id="KW-0963">Cytoplasm</keyword>
<keyword evidence="5 13" id="KW-0378">Hydrolase</keyword>
<dbReference type="SUPFAM" id="SSF52540">
    <property type="entry name" value="P-loop containing nucleoside triphosphate hydrolases"/>
    <property type="match status" value="4"/>
</dbReference>
<dbReference type="EC" id="3.6.4.-" evidence="13"/>
<evidence type="ECO:0000256" key="8">
    <source>
        <dbReference type="ARBA" id="ARBA00023125"/>
    </source>
</evidence>
<evidence type="ECO:0000259" key="14">
    <source>
        <dbReference type="PROSITE" id="PS51192"/>
    </source>
</evidence>
<comment type="similarity">
    <text evidence="10 13">In the N-terminal section; belongs to the UvrB family.</text>
</comment>
<evidence type="ECO:0000256" key="11">
    <source>
        <dbReference type="ARBA" id="ARBA00061399"/>
    </source>
</evidence>
<evidence type="ECO:0000259" key="15">
    <source>
        <dbReference type="PROSITE" id="PS51194"/>
    </source>
</evidence>
<evidence type="ECO:0000256" key="2">
    <source>
        <dbReference type="ARBA" id="ARBA00022490"/>
    </source>
</evidence>